<dbReference type="Pfam" id="PF01607">
    <property type="entry name" value="CBM_14"/>
    <property type="match status" value="2"/>
</dbReference>
<keyword evidence="3" id="KW-1185">Reference proteome</keyword>
<dbReference type="Proteomes" id="UP000504634">
    <property type="component" value="Unplaced"/>
</dbReference>
<dbReference type="GO" id="GO:0008061">
    <property type="term" value="F:chitin binding"/>
    <property type="evidence" value="ECO:0007669"/>
    <property type="project" value="InterPro"/>
</dbReference>
<feature type="domain" description="Chitin-binding type-2" evidence="2">
    <location>
        <begin position="118"/>
        <end position="174"/>
    </location>
</feature>
<proteinExistence type="predicted"/>
<keyword evidence="1" id="KW-0732">Signal</keyword>
<dbReference type="InterPro" id="IPR002557">
    <property type="entry name" value="Chitin-bd_dom"/>
</dbReference>
<dbReference type="SMART" id="SM00494">
    <property type="entry name" value="ChtBD2"/>
    <property type="match status" value="2"/>
</dbReference>
<evidence type="ECO:0000313" key="3">
    <source>
        <dbReference type="Proteomes" id="UP000504634"/>
    </source>
</evidence>
<evidence type="ECO:0000313" key="4">
    <source>
        <dbReference type="RefSeq" id="XP_030375563.1"/>
    </source>
</evidence>
<dbReference type="InterPro" id="IPR036508">
    <property type="entry name" value="Chitin-bd_dom_sf"/>
</dbReference>
<dbReference type="RefSeq" id="XP_030375563.1">
    <property type="nucleotide sequence ID" value="XM_030519703.1"/>
</dbReference>
<dbReference type="SUPFAM" id="SSF57625">
    <property type="entry name" value="Invertebrate chitin-binding proteins"/>
    <property type="match status" value="2"/>
</dbReference>
<feature type="signal peptide" evidence="1">
    <location>
        <begin position="1"/>
        <end position="22"/>
    </location>
</feature>
<evidence type="ECO:0000259" key="2">
    <source>
        <dbReference type="PROSITE" id="PS50940"/>
    </source>
</evidence>
<protein>
    <submittedName>
        <fullName evidence="4">Uncharacterized protein LOC115624858</fullName>
    </submittedName>
</protein>
<evidence type="ECO:0000256" key="1">
    <source>
        <dbReference type="SAM" id="SignalP"/>
    </source>
</evidence>
<dbReference type="PROSITE" id="PS50940">
    <property type="entry name" value="CHIT_BIND_II"/>
    <property type="match status" value="2"/>
</dbReference>
<feature type="chain" id="PRO_5026787083" evidence="1">
    <location>
        <begin position="23"/>
        <end position="174"/>
    </location>
</feature>
<accession>A0A6J2TK93</accession>
<reference evidence="4" key="1">
    <citation type="submission" date="2025-08" db="UniProtKB">
        <authorList>
            <consortium name="RefSeq"/>
        </authorList>
    </citation>
    <scope>IDENTIFICATION</scope>
    <source>
        <strain evidence="4">11010-0011.00</strain>
        <tissue evidence="4">Whole body</tissue>
    </source>
</reference>
<organism evidence="3 4">
    <name type="scientific">Drosophila lebanonensis</name>
    <name type="common">Fruit fly</name>
    <name type="synonym">Scaptodrosophila lebanonensis</name>
    <dbReference type="NCBI Taxonomy" id="7225"/>
    <lineage>
        <taxon>Eukaryota</taxon>
        <taxon>Metazoa</taxon>
        <taxon>Ecdysozoa</taxon>
        <taxon>Arthropoda</taxon>
        <taxon>Hexapoda</taxon>
        <taxon>Insecta</taxon>
        <taxon>Pterygota</taxon>
        <taxon>Neoptera</taxon>
        <taxon>Endopterygota</taxon>
        <taxon>Diptera</taxon>
        <taxon>Brachycera</taxon>
        <taxon>Muscomorpha</taxon>
        <taxon>Ephydroidea</taxon>
        <taxon>Drosophilidae</taxon>
        <taxon>Scaptodrosophila</taxon>
    </lineage>
</organism>
<dbReference type="GO" id="GO:0005576">
    <property type="term" value="C:extracellular region"/>
    <property type="evidence" value="ECO:0007669"/>
    <property type="project" value="InterPro"/>
</dbReference>
<dbReference type="AlphaFoldDB" id="A0A6J2TK93"/>
<dbReference type="OrthoDB" id="7992385at2759"/>
<dbReference type="Gene3D" id="2.170.140.10">
    <property type="entry name" value="Chitin binding domain"/>
    <property type="match status" value="2"/>
</dbReference>
<gene>
    <name evidence="4" type="primary">LOC115624858</name>
</gene>
<sequence>MLPLRKTLSLLLVLGVSLKSKADYYSQCDEVELNTFLMIPDDCAAYVYCNGDDSFRDSCPDQTYFDAQAQECAFDDEGLCMRSKKNTTTQATEISSDGELNMEQVSTIVVTTTASTGRPQCNVSGDSYQAHPERCEYYYRCISGYLTIVRCPYSFGWDYTAEQCRPIGEAQCFK</sequence>
<feature type="domain" description="Chitin-binding type-2" evidence="2">
    <location>
        <begin position="25"/>
        <end position="82"/>
    </location>
</feature>
<name>A0A6J2TK93_DROLE</name>
<dbReference type="GeneID" id="115624858"/>